<keyword evidence="5" id="KW-1185">Reference proteome</keyword>
<gene>
    <name evidence="4" type="ORF">MAR_001522</name>
</gene>
<feature type="transmembrane region" description="Helical" evidence="2">
    <location>
        <begin position="265"/>
        <end position="285"/>
    </location>
</feature>
<feature type="transmembrane region" description="Helical" evidence="2">
    <location>
        <begin position="324"/>
        <end position="346"/>
    </location>
</feature>
<feature type="domain" description="GPR180/TMEM145 transmembrane" evidence="3">
    <location>
        <begin position="224"/>
        <end position="428"/>
    </location>
</feature>
<dbReference type="PANTHER" id="PTHR23252">
    <property type="entry name" value="INTIMAL THICKNESS RECEPTOR-RELATED"/>
    <property type="match status" value="1"/>
</dbReference>
<feature type="compositionally biased region" description="Low complexity" evidence="1">
    <location>
        <begin position="495"/>
        <end position="504"/>
    </location>
</feature>
<keyword evidence="2" id="KW-0472">Membrane</keyword>
<accession>A0ABY7FFQ0</accession>
<evidence type="ECO:0000313" key="4">
    <source>
        <dbReference type="EMBL" id="WAR19684.1"/>
    </source>
</evidence>
<feature type="transmembrane region" description="Helical" evidence="2">
    <location>
        <begin position="291"/>
        <end position="312"/>
    </location>
</feature>
<dbReference type="PANTHER" id="PTHR23252:SF43">
    <property type="entry name" value="INTIMAL THICKNESS RELATED RECEPTOR IRP DOMAIN-CONTAINING PROTEIN"/>
    <property type="match status" value="1"/>
</dbReference>
<keyword evidence="2" id="KW-0812">Transmembrane</keyword>
<protein>
    <submittedName>
        <fullName evidence="4">TM145-like protein</fullName>
    </submittedName>
</protein>
<dbReference type="EMBL" id="CP111022">
    <property type="protein sequence ID" value="WAR19684.1"/>
    <property type="molecule type" value="Genomic_DNA"/>
</dbReference>
<feature type="transmembrane region" description="Helical" evidence="2">
    <location>
        <begin position="358"/>
        <end position="376"/>
    </location>
</feature>
<dbReference type="InterPro" id="IPR047831">
    <property type="entry name" value="GPR180/TMEM145"/>
</dbReference>
<evidence type="ECO:0000259" key="3">
    <source>
        <dbReference type="Pfam" id="PF10192"/>
    </source>
</evidence>
<keyword evidence="2" id="KW-1133">Transmembrane helix</keyword>
<proteinExistence type="predicted"/>
<name>A0ABY7FFQ0_MYAAR</name>
<feature type="transmembrane region" description="Helical" evidence="2">
    <location>
        <begin position="397"/>
        <end position="422"/>
    </location>
</feature>
<dbReference type="Pfam" id="PF10192">
    <property type="entry name" value="GPR180-TMEM145_TM"/>
    <property type="match status" value="1"/>
</dbReference>
<dbReference type="Proteomes" id="UP001164746">
    <property type="component" value="Chromosome 11"/>
</dbReference>
<organism evidence="4 5">
    <name type="scientific">Mya arenaria</name>
    <name type="common">Soft-shell clam</name>
    <dbReference type="NCBI Taxonomy" id="6604"/>
    <lineage>
        <taxon>Eukaryota</taxon>
        <taxon>Metazoa</taxon>
        <taxon>Spiralia</taxon>
        <taxon>Lophotrochozoa</taxon>
        <taxon>Mollusca</taxon>
        <taxon>Bivalvia</taxon>
        <taxon>Autobranchia</taxon>
        <taxon>Heteroconchia</taxon>
        <taxon>Euheterodonta</taxon>
        <taxon>Imparidentia</taxon>
        <taxon>Neoheterodontei</taxon>
        <taxon>Myida</taxon>
        <taxon>Myoidea</taxon>
        <taxon>Myidae</taxon>
        <taxon>Mya</taxon>
    </lineage>
</organism>
<sequence>MKYIFKLQTFCICLICMCRFTGALHLKGTWRTSDFFLFLAKFGFQKTDPGLLSDTQGFVYGNITAKDKKNNNYFTLVLVDSDYFLEFYGNLTLYGAENCEKMFHKIDTMAFDYPCHADPAHGEDFLRKVPCPVGKLCKDEDNPANVLPGYQFTYKVQNSVQPRFWYLSLVACQRPSKTCKWTEIRTLNIEVDYDIWLVNGDPASKHLNPFEHQFSFEMHDVFEIYAIFFVVYIPTLIVWLYAYLKQVHRITKMLTACIVTEFTGIVFNFLHVFIFSFNGIGASWLKVLGNFLGIFAECLFMLLLLVVAKGWTITTMKLSSKKQIFCFWGIYTLLNAVFFIMSLIKMDIITNVDEWNSWPGYLIVGFRVIIMVWFFLELRATIRHGQHSPRLDFFHQFAAFYLVWLLYLPVLVLIADQISYLWRYKTILSLIDMEEETVFETPPTSVYREPHRLIKQETRLPVIHETSLGTTKMKARRISGDSLPKTRGSKTNLLESESSESSPSHDNYKANGTVYTDQENR</sequence>
<evidence type="ECO:0000313" key="5">
    <source>
        <dbReference type="Proteomes" id="UP001164746"/>
    </source>
</evidence>
<dbReference type="InterPro" id="IPR019336">
    <property type="entry name" value="GPR180/TMEM145_TM"/>
</dbReference>
<feature type="region of interest" description="Disordered" evidence="1">
    <location>
        <begin position="470"/>
        <end position="521"/>
    </location>
</feature>
<reference evidence="4" key="1">
    <citation type="submission" date="2022-11" db="EMBL/GenBank/DDBJ databases">
        <title>Centuries of genome instability and evolution in soft-shell clam transmissible cancer (bioRxiv).</title>
        <authorList>
            <person name="Hart S.F.M."/>
            <person name="Yonemitsu M.A."/>
            <person name="Giersch R.M."/>
            <person name="Beal B.F."/>
            <person name="Arriagada G."/>
            <person name="Davis B.W."/>
            <person name="Ostrander E.A."/>
            <person name="Goff S.P."/>
            <person name="Metzger M.J."/>
        </authorList>
    </citation>
    <scope>NUCLEOTIDE SEQUENCE</scope>
    <source>
        <strain evidence="4">MELC-2E11</strain>
        <tissue evidence="4">Siphon/mantle</tissue>
    </source>
</reference>
<evidence type="ECO:0000256" key="1">
    <source>
        <dbReference type="SAM" id="MobiDB-lite"/>
    </source>
</evidence>
<feature type="transmembrane region" description="Helical" evidence="2">
    <location>
        <begin position="224"/>
        <end position="244"/>
    </location>
</feature>
<evidence type="ECO:0000256" key="2">
    <source>
        <dbReference type="SAM" id="Phobius"/>
    </source>
</evidence>